<dbReference type="Proteomes" id="UP001600943">
    <property type="component" value="Unassembled WGS sequence"/>
</dbReference>
<dbReference type="EMBL" id="BAABYW010000001">
    <property type="protein sequence ID" value="GAA6408072.1"/>
    <property type="molecule type" value="Genomic_DNA"/>
</dbReference>
<organism evidence="2 3">
    <name type="scientific">Blautia hominis</name>
    <dbReference type="NCBI Taxonomy" id="2025493"/>
    <lineage>
        <taxon>Bacteria</taxon>
        <taxon>Bacillati</taxon>
        <taxon>Bacillota</taxon>
        <taxon>Clostridia</taxon>
        <taxon>Lachnospirales</taxon>
        <taxon>Lachnospiraceae</taxon>
        <taxon>Blautia</taxon>
    </lineage>
</organism>
<protein>
    <submittedName>
        <fullName evidence="2">Uncharacterized protein</fullName>
    </submittedName>
</protein>
<proteinExistence type="predicted"/>
<feature type="transmembrane region" description="Helical" evidence="1">
    <location>
        <begin position="77"/>
        <end position="98"/>
    </location>
</feature>
<sequence length="193" mass="21651">MGLIRYETYPKQILIGNVLLIVCCVFYLAWWLLAFRPENPVKGMRLGWLLLPAAVSGLLSVIVLLRGMDAVPRYRELYSGGIILWGGIAVYFILLAVTLFCFKRPVTTELLLIVGWAMLALAEINALYSCQCFSWGAAVVFIIVIGIAAVISLVCYVRYYHLDSSARYYDGMVPLWMAALVMLGITIVMVTRR</sequence>
<feature type="transmembrane region" description="Helical" evidence="1">
    <location>
        <begin position="46"/>
        <end position="65"/>
    </location>
</feature>
<feature type="transmembrane region" description="Helical" evidence="1">
    <location>
        <begin position="110"/>
        <end position="128"/>
    </location>
</feature>
<feature type="transmembrane region" description="Helical" evidence="1">
    <location>
        <begin position="171"/>
        <end position="190"/>
    </location>
</feature>
<dbReference type="RefSeq" id="WP_390405228.1">
    <property type="nucleotide sequence ID" value="NZ_BAABYW010000001.1"/>
</dbReference>
<evidence type="ECO:0000313" key="3">
    <source>
        <dbReference type="Proteomes" id="UP001600943"/>
    </source>
</evidence>
<accession>A0ABQ0B9E0</accession>
<evidence type="ECO:0000313" key="2">
    <source>
        <dbReference type="EMBL" id="GAA6408072.1"/>
    </source>
</evidence>
<comment type="caution">
    <text evidence="2">The sequence shown here is derived from an EMBL/GenBank/DDBJ whole genome shotgun (WGS) entry which is preliminary data.</text>
</comment>
<keyword evidence="1" id="KW-0812">Transmembrane</keyword>
<reference evidence="2 3" key="1">
    <citation type="submission" date="2024-04" db="EMBL/GenBank/DDBJ databases">
        <title>Defined microbial consortia suppress multidrug-resistant proinflammatory Enterobacteriaceae via ecological control.</title>
        <authorList>
            <person name="Furuichi M."/>
            <person name="Kawaguchi T."/>
            <person name="Pust M."/>
            <person name="Yasuma K."/>
            <person name="Plichta D."/>
            <person name="Hasegawa N."/>
            <person name="Ohya T."/>
            <person name="Bhattarai S."/>
            <person name="Sasajima S."/>
            <person name="Aoto Y."/>
            <person name="Tuganbaev T."/>
            <person name="Yaginuma M."/>
            <person name="Ueda M."/>
            <person name="Okahashi N."/>
            <person name="Amafuji K."/>
            <person name="Kiridooshi Y."/>
            <person name="Sugita K."/>
            <person name="Strazar M."/>
            <person name="Skelly A."/>
            <person name="Suda W."/>
            <person name="Hattori M."/>
            <person name="Nakamoto N."/>
            <person name="Caballero S."/>
            <person name="Norman J."/>
            <person name="Olle B."/>
            <person name="Tanoue T."/>
            <person name="Arita M."/>
            <person name="Bucci V."/>
            <person name="Atarashi K."/>
            <person name="Xavier R."/>
            <person name="Honda K."/>
        </authorList>
    </citation>
    <scope>NUCLEOTIDE SEQUENCE [LARGE SCALE GENOMIC DNA]</scope>
    <source>
        <strain evidence="3">k04-0078-D8-1</strain>
    </source>
</reference>
<evidence type="ECO:0000256" key="1">
    <source>
        <dbReference type="SAM" id="Phobius"/>
    </source>
</evidence>
<keyword evidence="1" id="KW-1133">Transmembrane helix</keyword>
<feature type="transmembrane region" description="Helical" evidence="1">
    <location>
        <begin position="135"/>
        <end position="159"/>
    </location>
</feature>
<keyword evidence="1" id="KW-0472">Membrane</keyword>
<gene>
    <name evidence="2" type="ORF">K040078D81_21890</name>
</gene>
<name>A0ABQ0B9E0_9FIRM</name>
<keyword evidence="3" id="KW-1185">Reference proteome</keyword>
<feature type="transmembrane region" description="Helical" evidence="1">
    <location>
        <begin position="12"/>
        <end position="34"/>
    </location>
</feature>